<accession>A0AAW3UCK7</accession>
<gene>
    <name evidence="2" type="ORF">FHY32_004151</name>
</gene>
<name>A0AAW3UCK7_XANEU</name>
<feature type="region of interest" description="Disordered" evidence="1">
    <location>
        <begin position="1"/>
        <end position="29"/>
    </location>
</feature>
<evidence type="ECO:0000313" key="3">
    <source>
        <dbReference type="Proteomes" id="UP000576603"/>
    </source>
</evidence>
<sequence length="29" mass="3195">MSIALGPEPEWDGLREVDSNRTALHQSAD</sequence>
<proteinExistence type="predicted"/>
<evidence type="ECO:0000256" key="1">
    <source>
        <dbReference type="SAM" id="MobiDB-lite"/>
    </source>
</evidence>
<dbReference type="Proteomes" id="UP000576603">
    <property type="component" value="Unassembled WGS sequence"/>
</dbReference>
<protein>
    <submittedName>
        <fullName evidence="2">Uncharacterized protein</fullName>
    </submittedName>
</protein>
<reference evidence="2 3" key="1">
    <citation type="submission" date="2020-08" db="EMBL/GenBank/DDBJ databases">
        <title>Studying the diversity of plant-associated saprophytic bacteria and their role in host health and plant-pathogen interactions.</title>
        <authorList>
            <person name="Potnis N."/>
        </authorList>
    </citation>
    <scope>NUCLEOTIDE SEQUENCE [LARGE SCALE GENOMIC DNA]</scope>
    <source>
        <strain evidence="2 3">CFBP 7922</strain>
    </source>
</reference>
<evidence type="ECO:0000313" key="2">
    <source>
        <dbReference type="EMBL" id="MBB4725744.1"/>
    </source>
</evidence>
<dbReference type="EMBL" id="JACHNL010000013">
    <property type="protein sequence ID" value="MBB4725744.1"/>
    <property type="molecule type" value="Genomic_DNA"/>
</dbReference>
<dbReference type="AlphaFoldDB" id="A0AAW3UCK7"/>
<comment type="caution">
    <text evidence="2">The sequence shown here is derived from an EMBL/GenBank/DDBJ whole genome shotgun (WGS) entry which is preliminary data.</text>
</comment>
<organism evidence="2 3">
    <name type="scientific">Xanthomonas euvesicatoria</name>
    <dbReference type="NCBI Taxonomy" id="456327"/>
    <lineage>
        <taxon>Bacteria</taxon>
        <taxon>Pseudomonadati</taxon>
        <taxon>Pseudomonadota</taxon>
        <taxon>Gammaproteobacteria</taxon>
        <taxon>Lysobacterales</taxon>
        <taxon>Lysobacteraceae</taxon>
        <taxon>Xanthomonas</taxon>
    </lineage>
</organism>
<feature type="compositionally biased region" description="Polar residues" evidence="1">
    <location>
        <begin position="20"/>
        <end position="29"/>
    </location>
</feature>